<organism evidence="13 14">
    <name type="scientific">Tetrapisispora phaffii (strain ATCC 24235 / CBS 4417 / NBRC 1672 / NRRL Y-8282 / UCD 70-5)</name>
    <name type="common">Yeast</name>
    <name type="synonym">Fabospora phaffii</name>
    <dbReference type="NCBI Taxonomy" id="1071381"/>
    <lineage>
        <taxon>Eukaryota</taxon>
        <taxon>Fungi</taxon>
        <taxon>Dikarya</taxon>
        <taxon>Ascomycota</taxon>
        <taxon>Saccharomycotina</taxon>
        <taxon>Saccharomycetes</taxon>
        <taxon>Saccharomycetales</taxon>
        <taxon>Saccharomycetaceae</taxon>
        <taxon>Tetrapisispora</taxon>
    </lineage>
</organism>
<feature type="compositionally biased region" description="Acidic residues" evidence="11">
    <location>
        <begin position="146"/>
        <end position="160"/>
    </location>
</feature>
<dbReference type="GO" id="GO:0010606">
    <property type="term" value="P:positive regulation of cytoplasmic mRNA processing body assembly"/>
    <property type="evidence" value="ECO:0007669"/>
    <property type="project" value="UniProtKB-ARBA"/>
</dbReference>
<dbReference type="PANTHER" id="PTHR24356">
    <property type="entry name" value="SERINE/THREONINE-PROTEIN KINASE"/>
    <property type="match status" value="1"/>
</dbReference>
<dbReference type="KEGG" id="tpf:TPHA_0P01050"/>
<evidence type="ECO:0000256" key="11">
    <source>
        <dbReference type="SAM" id="MobiDB-lite"/>
    </source>
</evidence>
<evidence type="ECO:0000256" key="5">
    <source>
        <dbReference type="ARBA" id="ARBA00022741"/>
    </source>
</evidence>
<dbReference type="PROSITE" id="PS00108">
    <property type="entry name" value="PROTEIN_KINASE_ST"/>
    <property type="match status" value="1"/>
</dbReference>
<dbReference type="InterPro" id="IPR011009">
    <property type="entry name" value="Kinase-like_dom_sf"/>
</dbReference>
<dbReference type="GO" id="GO:0000196">
    <property type="term" value="P:cell integrity MAPK cascade"/>
    <property type="evidence" value="ECO:0007669"/>
    <property type="project" value="UniProtKB-ARBA"/>
</dbReference>
<dbReference type="Proteomes" id="UP000005666">
    <property type="component" value="Chromosome 16"/>
</dbReference>
<feature type="compositionally biased region" description="Polar residues" evidence="11">
    <location>
        <begin position="966"/>
        <end position="985"/>
    </location>
</feature>
<feature type="compositionally biased region" description="Low complexity" evidence="11">
    <location>
        <begin position="568"/>
        <end position="597"/>
    </location>
</feature>
<dbReference type="OrthoDB" id="347657at2759"/>
<comment type="similarity">
    <text evidence="1">Belongs to the protein kinase superfamily. AGC Ser/Thr protein kinase family. PDPK1 subfamily.</text>
</comment>
<keyword evidence="14" id="KW-1185">Reference proteome</keyword>
<feature type="compositionally biased region" description="Basic and acidic residues" evidence="11">
    <location>
        <begin position="187"/>
        <end position="205"/>
    </location>
</feature>
<name>G8C285_TETPH</name>
<dbReference type="SUPFAM" id="SSF56112">
    <property type="entry name" value="Protein kinase-like (PK-like)"/>
    <property type="match status" value="1"/>
</dbReference>
<feature type="region of interest" description="Disordered" evidence="11">
    <location>
        <begin position="533"/>
        <end position="597"/>
    </location>
</feature>
<dbReference type="InterPro" id="IPR008271">
    <property type="entry name" value="Ser/Thr_kinase_AS"/>
</dbReference>
<dbReference type="InterPro" id="IPR050236">
    <property type="entry name" value="Ser_Thr_kinase_AGC"/>
</dbReference>
<evidence type="ECO:0000256" key="4">
    <source>
        <dbReference type="ARBA" id="ARBA00022679"/>
    </source>
</evidence>
<dbReference type="STRING" id="1071381.G8C285"/>
<feature type="compositionally biased region" description="Basic and acidic residues" evidence="11">
    <location>
        <begin position="167"/>
        <end position="179"/>
    </location>
</feature>
<evidence type="ECO:0000256" key="9">
    <source>
        <dbReference type="ARBA" id="ARBA00048679"/>
    </source>
</evidence>
<evidence type="ECO:0000256" key="1">
    <source>
        <dbReference type="ARBA" id="ARBA00010006"/>
    </source>
</evidence>
<feature type="compositionally biased region" description="Polar residues" evidence="11">
    <location>
        <begin position="670"/>
        <end position="701"/>
    </location>
</feature>
<dbReference type="GO" id="GO:0060211">
    <property type="term" value="P:regulation of nuclear-transcribed mRNA poly(A) tail shortening"/>
    <property type="evidence" value="ECO:0007669"/>
    <property type="project" value="UniProtKB-ARBA"/>
</dbReference>
<feature type="region of interest" description="Disordered" evidence="11">
    <location>
        <begin position="966"/>
        <end position="1033"/>
    </location>
</feature>
<dbReference type="GeneID" id="11530921"/>
<keyword evidence="5 10" id="KW-0547">Nucleotide-binding</keyword>
<dbReference type="EC" id="2.7.11.1" evidence="2"/>
<feature type="domain" description="Protein kinase" evidence="12">
    <location>
        <begin position="243"/>
        <end position="511"/>
    </location>
</feature>
<comment type="catalytic activity">
    <reaction evidence="8">
        <text>L-threonyl-[protein] + ATP = O-phospho-L-threonyl-[protein] + ADP + H(+)</text>
        <dbReference type="Rhea" id="RHEA:46608"/>
        <dbReference type="Rhea" id="RHEA-COMP:11060"/>
        <dbReference type="Rhea" id="RHEA-COMP:11605"/>
        <dbReference type="ChEBI" id="CHEBI:15378"/>
        <dbReference type="ChEBI" id="CHEBI:30013"/>
        <dbReference type="ChEBI" id="CHEBI:30616"/>
        <dbReference type="ChEBI" id="CHEBI:61977"/>
        <dbReference type="ChEBI" id="CHEBI:456216"/>
        <dbReference type="EC" id="2.7.11.1"/>
    </reaction>
</comment>
<dbReference type="Gene3D" id="3.30.200.20">
    <property type="entry name" value="Phosphorylase Kinase, domain 1"/>
    <property type="match status" value="1"/>
</dbReference>
<dbReference type="OMA" id="VMKVQYA"/>
<evidence type="ECO:0000256" key="7">
    <source>
        <dbReference type="ARBA" id="ARBA00022840"/>
    </source>
</evidence>
<keyword evidence="6" id="KW-0418">Kinase</keyword>
<dbReference type="PANTHER" id="PTHR24356:SF163">
    <property type="entry name" value="3-PHOSPHOINOSITIDE-DEPENDENT PROTEIN KINASE 1-RELATED"/>
    <property type="match status" value="1"/>
</dbReference>
<dbReference type="AlphaFoldDB" id="G8C285"/>
<reference evidence="13 14" key="1">
    <citation type="journal article" date="2011" name="Proc. Natl. Acad. Sci. U.S.A.">
        <title>Evolutionary erosion of yeast sex chromosomes by mating-type switching accidents.</title>
        <authorList>
            <person name="Gordon J.L."/>
            <person name="Armisen D."/>
            <person name="Proux-Wera E."/>
            <person name="Oheigeartaigh S.S."/>
            <person name="Byrne K.P."/>
            <person name="Wolfe K.H."/>
        </authorList>
    </citation>
    <scope>NUCLEOTIDE SEQUENCE [LARGE SCALE GENOMIC DNA]</scope>
    <source>
        <strain evidence="14">ATCC 24235 / CBS 4417 / NBRC 1672 / NRRL Y-8282 / UCD 70-5</strain>
    </source>
</reference>
<dbReference type="PROSITE" id="PS50011">
    <property type="entry name" value="PROTEIN_KINASE_DOM"/>
    <property type="match status" value="1"/>
</dbReference>
<proteinExistence type="inferred from homology"/>
<dbReference type="FunFam" id="3.30.200.20:FF:000191">
    <property type="entry name" value="3-phosphoinositide-dependent protein kinase 2-like"/>
    <property type="match status" value="1"/>
</dbReference>
<feature type="binding site" evidence="10">
    <location>
        <position position="272"/>
    </location>
    <ligand>
        <name>ATP</name>
        <dbReference type="ChEBI" id="CHEBI:30616"/>
    </ligand>
</feature>
<evidence type="ECO:0000256" key="2">
    <source>
        <dbReference type="ARBA" id="ARBA00012513"/>
    </source>
</evidence>
<accession>G8C285</accession>
<dbReference type="SMART" id="SM00220">
    <property type="entry name" value="S_TKc"/>
    <property type="match status" value="1"/>
</dbReference>
<evidence type="ECO:0000256" key="10">
    <source>
        <dbReference type="PROSITE-ProRule" id="PRU10141"/>
    </source>
</evidence>
<evidence type="ECO:0000256" key="8">
    <source>
        <dbReference type="ARBA" id="ARBA00047899"/>
    </source>
</evidence>
<dbReference type="GO" id="GO:0005524">
    <property type="term" value="F:ATP binding"/>
    <property type="evidence" value="ECO:0007669"/>
    <property type="project" value="UniProtKB-UniRule"/>
</dbReference>
<gene>
    <name evidence="13" type="primary">TPHA0P01050</name>
    <name evidence="13" type="ordered locus">TPHA_0P01050</name>
</gene>
<protein>
    <recommendedName>
        <fullName evidence="2">non-specific serine/threonine protein kinase</fullName>
        <ecNumber evidence="2">2.7.11.1</ecNumber>
    </recommendedName>
</protein>
<keyword evidence="3" id="KW-0723">Serine/threonine-protein kinase</keyword>
<dbReference type="FunFam" id="1.10.510.10:FF:000534">
    <property type="entry name" value="Serine/threonine-protein kinase PKH2"/>
    <property type="match status" value="1"/>
</dbReference>
<dbReference type="InterPro" id="IPR039046">
    <property type="entry name" value="PDPK1"/>
</dbReference>
<evidence type="ECO:0000256" key="3">
    <source>
        <dbReference type="ARBA" id="ARBA00022527"/>
    </source>
</evidence>
<dbReference type="GO" id="GO:0005938">
    <property type="term" value="C:cell cortex"/>
    <property type="evidence" value="ECO:0007669"/>
    <property type="project" value="UniProtKB-ARBA"/>
</dbReference>
<dbReference type="CDD" id="cd05581">
    <property type="entry name" value="STKc_PDK1"/>
    <property type="match status" value="1"/>
</dbReference>
<dbReference type="PROSITE" id="PS00107">
    <property type="entry name" value="PROTEIN_KINASE_ATP"/>
    <property type="match status" value="1"/>
</dbReference>
<feature type="compositionally biased region" description="Polar residues" evidence="11">
    <location>
        <begin position="1088"/>
        <end position="1114"/>
    </location>
</feature>
<keyword evidence="4" id="KW-0808">Transferase</keyword>
<evidence type="ECO:0000313" key="14">
    <source>
        <dbReference type="Proteomes" id="UP000005666"/>
    </source>
</evidence>
<dbReference type="EMBL" id="HE612871">
    <property type="protein sequence ID" value="CCE66263.1"/>
    <property type="molecule type" value="Genomic_DNA"/>
</dbReference>
<dbReference type="Pfam" id="PF00069">
    <property type="entry name" value="Pkinase"/>
    <property type="match status" value="1"/>
</dbReference>
<evidence type="ECO:0000259" key="12">
    <source>
        <dbReference type="PROSITE" id="PS50011"/>
    </source>
</evidence>
<feature type="compositionally biased region" description="Low complexity" evidence="11">
    <location>
        <begin position="641"/>
        <end position="655"/>
    </location>
</feature>
<dbReference type="InterPro" id="IPR000719">
    <property type="entry name" value="Prot_kinase_dom"/>
</dbReference>
<feature type="region of interest" description="Disordered" evidence="11">
    <location>
        <begin position="623"/>
        <end position="701"/>
    </location>
</feature>
<evidence type="ECO:0000313" key="13">
    <source>
        <dbReference type="EMBL" id="CCE66263.1"/>
    </source>
</evidence>
<dbReference type="GO" id="GO:0032511">
    <property type="term" value="P:late endosome to vacuole transport via multivesicular body sorting pathway"/>
    <property type="evidence" value="ECO:0007669"/>
    <property type="project" value="UniProtKB-ARBA"/>
</dbReference>
<dbReference type="InterPro" id="IPR017441">
    <property type="entry name" value="Protein_kinase_ATP_BS"/>
</dbReference>
<dbReference type="HOGENOM" id="CLU_005768_1_0_1"/>
<comment type="catalytic activity">
    <reaction evidence="9">
        <text>L-seryl-[protein] + ATP = O-phospho-L-seryl-[protein] + ADP + H(+)</text>
        <dbReference type="Rhea" id="RHEA:17989"/>
        <dbReference type="Rhea" id="RHEA-COMP:9863"/>
        <dbReference type="Rhea" id="RHEA-COMP:11604"/>
        <dbReference type="ChEBI" id="CHEBI:15378"/>
        <dbReference type="ChEBI" id="CHEBI:29999"/>
        <dbReference type="ChEBI" id="CHEBI:30616"/>
        <dbReference type="ChEBI" id="CHEBI:83421"/>
        <dbReference type="ChEBI" id="CHEBI:456216"/>
        <dbReference type="EC" id="2.7.11.1"/>
    </reaction>
</comment>
<feature type="region of interest" description="Disordered" evidence="11">
    <location>
        <begin position="1081"/>
        <end position="1121"/>
    </location>
</feature>
<dbReference type="GO" id="GO:0004674">
    <property type="term" value="F:protein serine/threonine kinase activity"/>
    <property type="evidence" value="ECO:0007669"/>
    <property type="project" value="UniProtKB-KW"/>
</dbReference>
<sequence length="1121" mass="124853">MKGNTVVNSNSRPLLPSDEEVLTKKLEGQYKNKVRIQSTVKHVNDKEISPHKRSTSNINLYNPDVLVPGKGERALTDTNNFIQMYNKQHKLQNLNDLSQESIIESNEYNLSENNSDGQGSVNNDSEAISLGSIEVSDIKNTSVNEEVVDEDQITEDEDSSSDLSDPEQLKMRKKYEQAKKLSSNEPSNKKESHLDEEMSLSDKLKSQREKWAERGAAKIVRNVADPKTGEITKQTISKGINDFKFGEVIGDGSYSTVMLATSIESNQKYAVKVLNKEYLIRQKKVKYVNVEKNTLQRLNNSRTVVKLFFTFQDEAHLYFLLEYAPNGDFLSVMKKYGTLNEECACYYGAQIIDAIHFIHSKGIIHRDIKPENILLDGDMKVKLTDFGTAKILDPVTKVNNNNSKTATFDLLTRSKSFVGTAEYVTPELLNDSYTDYRCDIWAFGCILFQMIAGKPPFKATNEYLTFQKVMKVQYAFTAGFPVVIRDLVKKILLKQPSQRLTISAIKAHHFFNDKNFSDGSIWDDNPPEIQPYKINAKSMQPVPELKTTPGKRHLLSIPKRPSSRPNYVPSTPVSSAKSSTSDISTKNTKTSSEKTSSTNVYQYKKSIWCETFKRCSISSISSVGEKATPSISGHKIKSRVNSSNSTKSNLTSKSSQIAPEKSKPHGIPKSPSTPVLNNYMRSSNTTPVSSPGSRILSSNEETRPLNSTIESAMELTQFLIDPQEKIIKEGDIYLTVMDSNTLEKRVHKSRGHILDPQSFGAARTTLLSQAARSGGVAGLRNESNPINLSENRYYIDHSCDLKTIAADYKIPGGSLYIKEEDNSISGSKSPSPSINMDERGFGKFKKLFHKQDHSNEPIFMELSYKRKFVLTSYGRLLILAKNVDDESHSNGVYQLMTNILLSQTGLKIKELVIPSEIENGYLNLGAIITPFKSFVFCCTKQDTSSWFINFRNSIKMNHDRMVLLSSSKSNTARDNTPSLTPSVSGTKEKSESSTTTSLDPGMKSPKIVTPTPHKSYANTPPSPGSPRVGRPNRLFDSFVSSREKSKKNINPVPASTKLANGLPIKSDHSFVGLGLSSLQSKISRHNTPHPSTSSFTRTSNNGKRSSTPTPTSTALGEKTLR</sequence>
<dbReference type="RefSeq" id="XP_003688697.1">
    <property type="nucleotide sequence ID" value="XM_003688649.1"/>
</dbReference>
<evidence type="ECO:0000256" key="6">
    <source>
        <dbReference type="ARBA" id="ARBA00022777"/>
    </source>
</evidence>
<dbReference type="Gene3D" id="1.10.510.10">
    <property type="entry name" value="Transferase(Phosphotransferase) domain 1"/>
    <property type="match status" value="1"/>
</dbReference>
<dbReference type="eggNOG" id="KOG0592">
    <property type="taxonomic scope" value="Eukaryota"/>
</dbReference>
<feature type="region of interest" description="Disordered" evidence="11">
    <location>
        <begin position="141"/>
        <end position="205"/>
    </location>
</feature>
<keyword evidence="7 10" id="KW-0067">ATP-binding</keyword>